<dbReference type="InterPro" id="IPR000700">
    <property type="entry name" value="PAS-assoc_C"/>
</dbReference>
<proteinExistence type="predicted"/>
<evidence type="ECO:0000256" key="6">
    <source>
        <dbReference type="SAM" id="Coils"/>
    </source>
</evidence>
<evidence type="ECO:0000256" key="2">
    <source>
        <dbReference type="ARBA" id="ARBA00012438"/>
    </source>
</evidence>
<dbReference type="InterPro" id="IPR001610">
    <property type="entry name" value="PAC"/>
</dbReference>
<dbReference type="SMART" id="SM00091">
    <property type="entry name" value="PAS"/>
    <property type="match status" value="1"/>
</dbReference>
<feature type="coiled-coil region" evidence="6">
    <location>
        <begin position="112"/>
        <end position="139"/>
    </location>
</feature>
<dbReference type="InterPro" id="IPR035965">
    <property type="entry name" value="PAS-like_dom_sf"/>
</dbReference>
<feature type="domain" description="Histidine kinase" evidence="7">
    <location>
        <begin position="146"/>
        <end position="368"/>
    </location>
</feature>
<dbReference type="SMART" id="SM00086">
    <property type="entry name" value="PAC"/>
    <property type="match status" value="1"/>
</dbReference>
<keyword evidence="6" id="KW-0175">Coiled coil</keyword>
<evidence type="ECO:0000256" key="4">
    <source>
        <dbReference type="ARBA" id="ARBA00022679"/>
    </source>
</evidence>
<keyword evidence="3" id="KW-0597">Phosphoprotein</keyword>
<dbReference type="InterPro" id="IPR003594">
    <property type="entry name" value="HATPase_dom"/>
</dbReference>
<evidence type="ECO:0000313" key="10">
    <source>
        <dbReference type="EMBL" id="KKN08483.1"/>
    </source>
</evidence>
<dbReference type="EMBL" id="LAZR01004451">
    <property type="protein sequence ID" value="KKN08483.1"/>
    <property type="molecule type" value="Genomic_DNA"/>
</dbReference>
<dbReference type="SMART" id="SM00387">
    <property type="entry name" value="HATPase_c"/>
    <property type="match status" value="1"/>
</dbReference>
<dbReference type="Gene3D" id="3.30.450.20">
    <property type="entry name" value="PAS domain"/>
    <property type="match status" value="1"/>
</dbReference>
<dbReference type="EC" id="2.7.13.3" evidence="2"/>
<gene>
    <name evidence="10" type="ORF">LCGC14_1056250</name>
</gene>
<dbReference type="InterPro" id="IPR052162">
    <property type="entry name" value="Sensor_kinase/Photoreceptor"/>
</dbReference>
<dbReference type="InterPro" id="IPR005467">
    <property type="entry name" value="His_kinase_dom"/>
</dbReference>
<dbReference type="InterPro" id="IPR000014">
    <property type="entry name" value="PAS"/>
</dbReference>
<protein>
    <recommendedName>
        <fullName evidence="2">histidine kinase</fullName>
        <ecNumber evidence="2">2.7.13.3</ecNumber>
    </recommendedName>
</protein>
<dbReference type="SUPFAM" id="SSF55874">
    <property type="entry name" value="ATPase domain of HSP90 chaperone/DNA topoisomerase II/histidine kinase"/>
    <property type="match status" value="1"/>
</dbReference>
<dbReference type="Gene3D" id="3.30.565.10">
    <property type="entry name" value="Histidine kinase-like ATPase, C-terminal domain"/>
    <property type="match status" value="1"/>
</dbReference>
<dbReference type="PROSITE" id="PS50112">
    <property type="entry name" value="PAS"/>
    <property type="match status" value="1"/>
</dbReference>
<dbReference type="AlphaFoldDB" id="A0A0F9QTE8"/>
<sequence length="369" mass="42788">MNTSDERYKLITENTIDLIMVLDDHFITEYVNEDALLHMLGYSREYFIGERGSQFLHPDDQNKVLELFNKCLELNEGRIDVRLHHKEGHYIWVETIGKLIVDKDKKSKVLVISRDINERKNLEEKLKESEENYRKSYLIAKFYRDLFTHDMNNILNNLSCSSELCTMFINQPGNEEKILEFMDINIAQINRGVNLISNIRKLSEIEESKIPILSIELYYLLNQAIISLKDRNQDREVDIQINGDYKKIFVQANVLLKDIFENILDNAVLYNKNPSVEIIINISKSRKEGRFYIKLEFIDNGIGISNAQKEIIFRKGDSEHKGGKGMGLGLSLVKKAIKSYSGQVWVEDRVKGDYTKGSNFVLLIPEGLP</sequence>
<evidence type="ECO:0000259" key="9">
    <source>
        <dbReference type="PROSITE" id="PS50113"/>
    </source>
</evidence>
<dbReference type="PROSITE" id="PS50109">
    <property type="entry name" value="HIS_KIN"/>
    <property type="match status" value="1"/>
</dbReference>
<dbReference type="Pfam" id="PF08447">
    <property type="entry name" value="PAS_3"/>
    <property type="match status" value="1"/>
</dbReference>
<dbReference type="InterPro" id="IPR036890">
    <property type="entry name" value="HATPase_C_sf"/>
</dbReference>
<comment type="catalytic activity">
    <reaction evidence="1">
        <text>ATP + protein L-histidine = ADP + protein N-phospho-L-histidine.</text>
        <dbReference type="EC" id="2.7.13.3"/>
    </reaction>
</comment>
<accession>A0A0F9QTE8</accession>
<dbReference type="InterPro" id="IPR013655">
    <property type="entry name" value="PAS_fold_3"/>
</dbReference>
<reference evidence="10" key="1">
    <citation type="journal article" date="2015" name="Nature">
        <title>Complex archaea that bridge the gap between prokaryotes and eukaryotes.</title>
        <authorList>
            <person name="Spang A."/>
            <person name="Saw J.H."/>
            <person name="Jorgensen S.L."/>
            <person name="Zaremba-Niedzwiedzka K."/>
            <person name="Martijn J."/>
            <person name="Lind A.E."/>
            <person name="van Eijk R."/>
            <person name="Schleper C."/>
            <person name="Guy L."/>
            <person name="Ettema T.J."/>
        </authorList>
    </citation>
    <scope>NUCLEOTIDE SEQUENCE</scope>
</reference>
<evidence type="ECO:0000259" key="8">
    <source>
        <dbReference type="PROSITE" id="PS50112"/>
    </source>
</evidence>
<feature type="domain" description="PAC" evidence="9">
    <location>
        <begin position="77"/>
        <end position="128"/>
    </location>
</feature>
<dbReference type="GO" id="GO:0004673">
    <property type="term" value="F:protein histidine kinase activity"/>
    <property type="evidence" value="ECO:0007669"/>
    <property type="project" value="UniProtKB-EC"/>
</dbReference>
<evidence type="ECO:0000256" key="5">
    <source>
        <dbReference type="ARBA" id="ARBA00022777"/>
    </source>
</evidence>
<dbReference type="SUPFAM" id="SSF55785">
    <property type="entry name" value="PYP-like sensor domain (PAS domain)"/>
    <property type="match status" value="1"/>
</dbReference>
<dbReference type="PANTHER" id="PTHR43304:SF1">
    <property type="entry name" value="PAC DOMAIN-CONTAINING PROTEIN"/>
    <property type="match status" value="1"/>
</dbReference>
<name>A0A0F9QTE8_9ZZZZ</name>
<keyword evidence="4" id="KW-0808">Transferase</keyword>
<dbReference type="PROSITE" id="PS50113">
    <property type="entry name" value="PAC"/>
    <property type="match status" value="1"/>
</dbReference>
<dbReference type="CDD" id="cd00130">
    <property type="entry name" value="PAS"/>
    <property type="match status" value="1"/>
</dbReference>
<organism evidence="10">
    <name type="scientific">marine sediment metagenome</name>
    <dbReference type="NCBI Taxonomy" id="412755"/>
    <lineage>
        <taxon>unclassified sequences</taxon>
        <taxon>metagenomes</taxon>
        <taxon>ecological metagenomes</taxon>
    </lineage>
</organism>
<dbReference type="PRINTS" id="PR00344">
    <property type="entry name" value="BCTRLSENSOR"/>
</dbReference>
<dbReference type="NCBIfam" id="TIGR00229">
    <property type="entry name" value="sensory_box"/>
    <property type="match status" value="1"/>
</dbReference>
<dbReference type="PANTHER" id="PTHR43304">
    <property type="entry name" value="PHYTOCHROME-LIKE PROTEIN CPH1"/>
    <property type="match status" value="1"/>
</dbReference>
<evidence type="ECO:0000256" key="1">
    <source>
        <dbReference type="ARBA" id="ARBA00000085"/>
    </source>
</evidence>
<feature type="domain" description="PAS" evidence="8">
    <location>
        <begin position="4"/>
        <end position="75"/>
    </location>
</feature>
<comment type="caution">
    <text evidence="10">The sequence shown here is derived from an EMBL/GenBank/DDBJ whole genome shotgun (WGS) entry which is preliminary data.</text>
</comment>
<evidence type="ECO:0000256" key="3">
    <source>
        <dbReference type="ARBA" id="ARBA00022553"/>
    </source>
</evidence>
<keyword evidence="5" id="KW-0418">Kinase</keyword>
<dbReference type="Pfam" id="PF02518">
    <property type="entry name" value="HATPase_c"/>
    <property type="match status" value="1"/>
</dbReference>
<evidence type="ECO:0000259" key="7">
    <source>
        <dbReference type="PROSITE" id="PS50109"/>
    </source>
</evidence>
<dbReference type="InterPro" id="IPR004358">
    <property type="entry name" value="Sig_transdc_His_kin-like_C"/>
</dbReference>